<accession>A0A3B0SZP1</accession>
<dbReference type="InterPro" id="IPR002470">
    <property type="entry name" value="Peptidase_S9A"/>
</dbReference>
<dbReference type="InterPro" id="IPR051167">
    <property type="entry name" value="Prolyl_oligopep/macrocyclase"/>
</dbReference>
<keyword evidence="3" id="KW-0720">Serine protease</keyword>
<evidence type="ECO:0000256" key="3">
    <source>
        <dbReference type="ARBA" id="ARBA00022825"/>
    </source>
</evidence>
<reference evidence="6" key="1">
    <citation type="submission" date="2018-06" db="EMBL/GenBank/DDBJ databases">
        <authorList>
            <person name="Zhirakovskaya E."/>
        </authorList>
    </citation>
    <scope>NUCLEOTIDE SEQUENCE</scope>
</reference>
<dbReference type="Gene3D" id="3.40.50.1820">
    <property type="entry name" value="alpha/beta hydrolase"/>
    <property type="match status" value="1"/>
</dbReference>
<evidence type="ECO:0000313" key="6">
    <source>
        <dbReference type="EMBL" id="VAW06557.1"/>
    </source>
</evidence>
<dbReference type="InterPro" id="IPR001375">
    <property type="entry name" value="Peptidase_S9_cat"/>
</dbReference>
<dbReference type="SUPFAM" id="SSF53474">
    <property type="entry name" value="alpha/beta-Hydrolases"/>
    <property type="match status" value="1"/>
</dbReference>
<dbReference type="Pfam" id="PF00326">
    <property type="entry name" value="Peptidase_S9"/>
    <property type="match status" value="1"/>
</dbReference>
<dbReference type="SUPFAM" id="SSF50993">
    <property type="entry name" value="Peptidase/esterase 'gauge' domain"/>
    <property type="match status" value="1"/>
</dbReference>
<dbReference type="InterPro" id="IPR029058">
    <property type="entry name" value="AB_hydrolase_fold"/>
</dbReference>
<dbReference type="Gene3D" id="2.130.10.120">
    <property type="entry name" value="Prolyl oligopeptidase, N-terminal domain"/>
    <property type="match status" value="1"/>
</dbReference>
<dbReference type="InterPro" id="IPR023302">
    <property type="entry name" value="Pept_S9A_N"/>
</dbReference>
<dbReference type="GO" id="GO:0006508">
    <property type="term" value="P:proteolysis"/>
    <property type="evidence" value="ECO:0007669"/>
    <property type="project" value="UniProtKB-KW"/>
</dbReference>
<evidence type="ECO:0000259" key="4">
    <source>
        <dbReference type="Pfam" id="PF00326"/>
    </source>
</evidence>
<keyword evidence="2 6" id="KW-0378">Hydrolase</keyword>
<organism evidence="6">
    <name type="scientific">hydrothermal vent metagenome</name>
    <dbReference type="NCBI Taxonomy" id="652676"/>
    <lineage>
        <taxon>unclassified sequences</taxon>
        <taxon>metagenomes</taxon>
        <taxon>ecological metagenomes</taxon>
    </lineage>
</organism>
<name>A0A3B0SZP1_9ZZZZ</name>
<dbReference type="AlphaFoldDB" id="A0A3B0SZP1"/>
<dbReference type="PANTHER" id="PTHR42881">
    <property type="entry name" value="PROLYL ENDOPEPTIDASE"/>
    <property type="match status" value="1"/>
</dbReference>
<dbReference type="EMBL" id="UOEJ01000244">
    <property type="protein sequence ID" value="VAW06557.1"/>
    <property type="molecule type" value="Genomic_DNA"/>
</dbReference>
<gene>
    <name evidence="6" type="ORF">MNBD_ALPHA01-90</name>
</gene>
<dbReference type="EC" id="3.4.21.26" evidence="6"/>
<evidence type="ECO:0000256" key="1">
    <source>
        <dbReference type="ARBA" id="ARBA00022670"/>
    </source>
</evidence>
<feature type="domain" description="Peptidase S9A N-terminal" evidence="5">
    <location>
        <begin position="31"/>
        <end position="425"/>
    </location>
</feature>
<evidence type="ECO:0000256" key="2">
    <source>
        <dbReference type="ARBA" id="ARBA00022801"/>
    </source>
</evidence>
<proteinExistence type="predicted"/>
<dbReference type="GO" id="GO:0070012">
    <property type="term" value="F:oligopeptidase activity"/>
    <property type="evidence" value="ECO:0007669"/>
    <property type="project" value="TreeGrafter"/>
</dbReference>
<feature type="domain" description="Peptidase S9 prolyl oligopeptidase catalytic" evidence="4">
    <location>
        <begin position="495"/>
        <end position="698"/>
    </location>
</feature>
<dbReference type="Pfam" id="PF02897">
    <property type="entry name" value="Peptidase_S9_N"/>
    <property type="match status" value="1"/>
</dbReference>
<dbReference type="PRINTS" id="PR00862">
    <property type="entry name" value="PROLIGOPTASE"/>
</dbReference>
<dbReference type="GO" id="GO:0005829">
    <property type="term" value="C:cytosol"/>
    <property type="evidence" value="ECO:0007669"/>
    <property type="project" value="TreeGrafter"/>
</dbReference>
<protein>
    <submittedName>
        <fullName evidence="6">Prolyl endopeptidase</fullName>
        <ecNumber evidence="6">3.4.21.26</ecNumber>
    </submittedName>
</protein>
<dbReference type="PANTHER" id="PTHR42881:SF13">
    <property type="entry name" value="PROLYL ENDOPEPTIDASE"/>
    <property type="match status" value="1"/>
</dbReference>
<keyword evidence="1" id="KW-0645">Protease</keyword>
<dbReference type="GO" id="GO:0004252">
    <property type="term" value="F:serine-type endopeptidase activity"/>
    <property type="evidence" value="ECO:0007669"/>
    <property type="project" value="UniProtKB-EC"/>
</dbReference>
<sequence length="702" mass="79805">MRTIHRAVIFAIISVIYVSQSYAKDDDKSLMWLEEIEGEKALTWVRAQNEATLDELTKDPLYEEFKQQAYDILTASDRITYGSLRGGYVYNFWRDKDHVRGIWRRTTVEDYKTGNSQWELLLDIDALAVKEGKNWIYKGADCLAPDYNRCLISLSPGGTDATTYREFDIAEKSFVKGGFQVPLSKTSLGWEDRDTLLIATDWGPDANGVSSMNSSGYPRIMKRWHRGDDLARAKSVLEMDAEETFSFPFDFTRPEGKAVFIMRGHDFYHFTYYAVDGNGGLKELPLPKKSSLAGMYKGQILVSLKEDWRGHKSGSLVSFALKDFMESGEISRINPVFDPGMTGTIENVVVARDRVYVVGLEHVSSRIRQNDFDGRVWTGRPIDFGGNDVFSIRSASGDSNDMLMARDGLLTPPSLYFVNFEAGTEIKLQSLPHRFDVSDLVMERRLATSRDGTKIPYFIVHKKDIKLDRKTPVLQYGYGGFEISILPRYRALRGKLWLERGGAYVIANIRGGGEYGPRWHQAALHENRQRAFDDFFAVAEDVQNSGLSSPAHYGADGRSNGGLLMGVSFTQRPDLFNAIICGVPLLDMKRYNKLLAGASWMAEYGNPDTDDWQYISKYSPLQNLHRDRTYPRVYFFTSTKDDRVHPAHARKMAAKMAAQGHEFYYYENIEGGHKGNANYDQEAGMRALEYVYLWRQLGQKAK</sequence>
<evidence type="ECO:0000259" key="5">
    <source>
        <dbReference type="Pfam" id="PF02897"/>
    </source>
</evidence>